<comment type="caution">
    <text evidence="5">Lacks conserved residue(s) required for the propagation of feature annotation.</text>
</comment>
<comment type="function">
    <text evidence="5">Involved in the assembly of lipopolysaccharide (LPS).</text>
</comment>
<evidence type="ECO:0000313" key="8">
    <source>
        <dbReference type="EMBL" id="QIQ21201.1"/>
    </source>
</evidence>
<feature type="domain" description="Lipopolysaccharide assembly protein A" evidence="7">
    <location>
        <begin position="23"/>
        <end position="85"/>
    </location>
</feature>
<evidence type="ECO:0000256" key="5">
    <source>
        <dbReference type="HAMAP-Rule" id="MF_01948"/>
    </source>
</evidence>
<dbReference type="KEGG" id="orb:IPMB12_05605"/>
<evidence type="ECO:0000256" key="1">
    <source>
        <dbReference type="ARBA" id="ARBA00022475"/>
    </source>
</evidence>
<dbReference type="Proteomes" id="UP000501168">
    <property type="component" value="Chromosome"/>
</dbReference>
<dbReference type="FunCoup" id="A0A6G9IAF1">
    <property type="interactions" value="66"/>
</dbReference>
<evidence type="ECO:0000256" key="2">
    <source>
        <dbReference type="ARBA" id="ARBA00022692"/>
    </source>
</evidence>
<evidence type="ECO:0000256" key="6">
    <source>
        <dbReference type="SAM" id="MobiDB-lite"/>
    </source>
</evidence>
<dbReference type="GO" id="GO:0005886">
    <property type="term" value="C:plasma membrane"/>
    <property type="evidence" value="ECO:0007669"/>
    <property type="project" value="UniProtKB-SubCell"/>
</dbReference>
<dbReference type="InParanoid" id="A0A6G9IAF1"/>
<keyword evidence="9" id="KW-1185">Reference proteome</keyword>
<evidence type="ECO:0000256" key="3">
    <source>
        <dbReference type="ARBA" id="ARBA00022989"/>
    </source>
</evidence>
<dbReference type="AlphaFoldDB" id="A0A6G9IAF1"/>
<evidence type="ECO:0000259" key="7">
    <source>
        <dbReference type="Pfam" id="PF06305"/>
    </source>
</evidence>
<keyword evidence="1 5" id="KW-1003">Cell membrane</keyword>
<evidence type="ECO:0000256" key="4">
    <source>
        <dbReference type="ARBA" id="ARBA00023136"/>
    </source>
</evidence>
<feature type="transmembrane region" description="Helical" evidence="5">
    <location>
        <begin position="45"/>
        <end position="67"/>
    </location>
</feature>
<dbReference type="HAMAP" id="MF_01948">
    <property type="entry name" value="LPS_assembly_LapA"/>
    <property type="match status" value="1"/>
</dbReference>
<dbReference type="RefSeq" id="WP_166915760.1">
    <property type="nucleotide sequence ID" value="NZ_CP050253.1"/>
</dbReference>
<keyword evidence="5" id="KW-0997">Cell inner membrane</keyword>
<reference evidence="8 9" key="1">
    <citation type="submission" date="2020-03" db="EMBL/GenBank/DDBJ databases">
        <title>Complete genome sequence of Orbus sp. IPMB12 (BCRC 80908).</title>
        <authorList>
            <person name="Lo W.-S."/>
            <person name="Chang T.-H."/>
            <person name="Kuo C.-H."/>
        </authorList>
    </citation>
    <scope>NUCLEOTIDE SEQUENCE [LARGE SCALE GENOMIC DNA]</scope>
    <source>
        <strain evidence="8 9">IPMB12</strain>
    </source>
</reference>
<feature type="region of interest" description="Disordered" evidence="6">
    <location>
        <begin position="85"/>
        <end position="107"/>
    </location>
</feature>
<feature type="compositionally biased region" description="Polar residues" evidence="6">
    <location>
        <begin position="96"/>
        <end position="107"/>
    </location>
</feature>
<organism evidence="8 9">
    <name type="scientific">Zophobihabitans entericus</name>
    <dbReference type="NCBI Taxonomy" id="1635327"/>
    <lineage>
        <taxon>Bacteria</taxon>
        <taxon>Pseudomonadati</taxon>
        <taxon>Pseudomonadota</taxon>
        <taxon>Gammaproteobacteria</taxon>
        <taxon>Orbales</taxon>
        <taxon>Orbaceae</taxon>
        <taxon>Zophobihabitans</taxon>
    </lineage>
</organism>
<dbReference type="InterPro" id="IPR010445">
    <property type="entry name" value="LapA_dom"/>
</dbReference>
<dbReference type="GO" id="GO:0008653">
    <property type="term" value="P:lipopolysaccharide metabolic process"/>
    <property type="evidence" value="ECO:0007669"/>
    <property type="project" value="InterPro"/>
</dbReference>
<sequence>MKFVILFLFIIVLFAAAITLGANNDQTVTFNYLIAQSEFRLSTLLAIVLGTGFVLGWLITAVFYLRVRIKLTAVQRRLKKIQKQYDDEVASHRKTQLTSSVPTLPQQ</sequence>
<evidence type="ECO:0000313" key="9">
    <source>
        <dbReference type="Proteomes" id="UP000501168"/>
    </source>
</evidence>
<comment type="similarity">
    <text evidence="5">Belongs to the LapA family.</text>
</comment>
<protein>
    <recommendedName>
        <fullName evidence="5">Probable lipopolysaccharide assembly protein A</fullName>
    </recommendedName>
</protein>
<comment type="subcellular location">
    <subcellularLocation>
        <location evidence="5">Cell inner membrane</location>
        <topology evidence="5">Single-pass membrane protein</topology>
    </subcellularLocation>
</comment>
<dbReference type="InterPro" id="IPR032906">
    <property type="entry name" value="LapA"/>
</dbReference>
<keyword evidence="4 5" id="KW-0472">Membrane</keyword>
<dbReference type="EMBL" id="CP050253">
    <property type="protein sequence ID" value="QIQ21201.1"/>
    <property type="molecule type" value="Genomic_DNA"/>
</dbReference>
<accession>A0A6G9IAF1</accession>
<keyword evidence="2 5" id="KW-0812">Transmembrane</keyword>
<keyword evidence="3 5" id="KW-1133">Transmembrane helix</keyword>
<dbReference type="Pfam" id="PF06305">
    <property type="entry name" value="LapA_dom"/>
    <property type="match status" value="1"/>
</dbReference>
<name>A0A6G9IAF1_9GAMM</name>
<proteinExistence type="inferred from homology"/>
<gene>
    <name evidence="5" type="primary">lapA</name>
    <name evidence="8" type="ORF">IPMB12_05605</name>
</gene>